<feature type="domain" description="BEACH" evidence="2">
    <location>
        <begin position="185"/>
        <end position="477"/>
    </location>
</feature>
<dbReference type="InterPro" id="IPR036372">
    <property type="entry name" value="BEACH_dom_sf"/>
</dbReference>
<dbReference type="PANTHER" id="PTHR13743">
    <property type="entry name" value="BEIGE/BEACH-RELATED"/>
    <property type="match status" value="1"/>
</dbReference>
<proteinExistence type="predicted"/>
<reference evidence="3" key="1">
    <citation type="submission" date="2021-01" db="EMBL/GenBank/DDBJ databases">
        <authorList>
            <person name="Corre E."/>
            <person name="Pelletier E."/>
            <person name="Niang G."/>
            <person name="Scheremetjew M."/>
            <person name="Finn R."/>
            <person name="Kale V."/>
            <person name="Holt S."/>
            <person name="Cochrane G."/>
            <person name="Meng A."/>
            <person name="Brown T."/>
            <person name="Cohen L."/>
        </authorList>
    </citation>
    <scope>NUCLEOTIDE SEQUENCE</scope>
    <source>
        <strain evidence="3">NIES-2562</strain>
    </source>
</reference>
<dbReference type="InterPro" id="IPR050865">
    <property type="entry name" value="BEACH_Domain"/>
</dbReference>
<evidence type="ECO:0000259" key="2">
    <source>
        <dbReference type="PROSITE" id="PS50197"/>
    </source>
</evidence>
<dbReference type="CDD" id="cd06071">
    <property type="entry name" value="Beach"/>
    <property type="match status" value="1"/>
</dbReference>
<dbReference type="AlphaFoldDB" id="A0A7S3DCN2"/>
<dbReference type="InterPro" id="IPR000409">
    <property type="entry name" value="BEACH_dom"/>
</dbReference>
<dbReference type="EMBL" id="HBIB01023619">
    <property type="protein sequence ID" value="CAE0253270.1"/>
    <property type="molecule type" value="Transcribed_RNA"/>
</dbReference>
<evidence type="ECO:0000313" key="3">
    <source>
        <dbReference type="EMBL" id="CAE0253270.1"/>
    </source>
</evidence>
<accession>A0A7S3DCN2</accession>
<dbReference type="SUPFAM" id="SSF81837">
    <property type="entry name" value="BEACH domain"/>
    <property type="match status" value="1"/>
</dbReference>
<gene>
    <name evidence="3" type="ORF">PBIL07802_LOCUS15504</name>
</gene>
<feature type="region of interest" description="Disordered" evidence="1">
    <location>
        <begin position="103"/>
        <end position="142"/>
    </location>
</feature>
<organism evidence="3">
    <name type="scientific">Palpitomonas bilix</name>
    <dbReference type="NCBI Taxonomy" id="652834"/>
    <lineage>
        <taxon>Eukaryota</taxon>
        <taxon>Eukaryota incertae sedis</taxon>
    </lineage>
</organism>
<dbReference type="SMART" id="SM01026">
    <property type="entry name" value="Beach"/>
    <property type="match status" value="1"/>
</dbReference>
<dbReference type="Pfam" id="PF02138">
    <property type="entry name" value="Beach"/>
    <property type="match status" value="1"/>
</dbReference>
<name>A0A7S3DCN2_9EUKA</name>
<dbReference type="Gene3D" id="1.10.1540.10">
    <property type="entry name" value="BEACH domain"/>
    <property type="match status" value="1"/>
</dbReference>
<sequence length="1014" mass="113653">MEKDRAARSAMLQTYTKKVWTLHNCRRVLLGRLFHEWRAIELHFEGRDGEEGALRLATISSEVHKDAYSIAERDATKSVYLGSIVTESDTFKRLLQRARPVKIEGSSRVDTSMHSAGRGDEEGDSGEEVEEEEGGEEGEEKRMYELSGDELIKLFASCILHLKPIRDLPSLLRPTDKEAELGKKGVKTMMKRMEKITAKWKRRDMTTFEYLMHINYLAGRTFQDIGQYPVFPWVLSDYTSKELDLTSPHSYRDLAWPIGAQTEKARAEAIGKYELMREMNDSNFPPRHFGTHYSTSAGVSLFLIRMSPFTELAMEIQEGSFDVADRLFGDLPRTYEGAVSNPNDIRELIPELFYDPRIFAKANGIHFGKNQLGEELEDVRLPAWANGSAETFVRLHMMALESEHVSMNIHKWIDLIFGVCQRGSMAEKKVNLYDAVCYEDMVDLRTASGHDLQRIKSQIAEFGATPIQVFFEPHDQRRSAESSVLPPFVDLFRRDDESETHLSLMTKEHPLLLEPASLLVGIREANVLVEVKGVSNTVLVHRWNTLKLKENVEERVKSGEKMAVGRSKSLYRGTAFARSGTEQKAESKIKRFFRSLSSVKKSDPRPYHAFLPSAGSLAPHLSFALCRPLQARATGPALIESALGKRFAVAWTRSNGVPFEPEGMLSRLEWKKSRSSCPSLLFGTGYVDGSIRALSLSVDASREKFDTKEVASVCPFPSSVGTCLAFDKEEGVLAVGFAKGELALFESAPSQHHASGFPLVPLAPHWRRQTLLSSISAVAVSAADNMVVFASASGALIGREGIYINPLQPSRRMYADMWGKRGAKEKDKGNVEEICIVPSARIIIIRLLRESSLLILSYNLQRLQRIPFMQAEAEREQIDVLSMVVTPSPSSFLPQLFVSTSSIDSPVEVFVGDDNGSLYKQMRELEYVNDMYEEWKDEAQPGRGRKGEGGKNEGGGREEGRNGCGIMFGELLVDDRSELDRLVGVDDKGRLCSLEDLLKNARMLRSFLADSLGV</sequence>
<feature type="compositionally biased region" description="Acidic residues" evidence="1">
    <location>
        <begin position="121"/>
        <end position="138"/>
    </location>
</feature>
<protein>
    <recommendedName>
        <fullName evidence="2">BEACH domain-containing protein</fullName>
    </recommendedName>
</protein>
<dbReference type="PROSITE" id="PS50197">
    <property type="entry name" value="BEACH"/>
    <property type="match status" value="1"/>
</dbReference>
<evidence type="ECO:0000256" key="1">
    <source>
        <dbReference type="SAM" id="MobiDB-lite"/>
    </source>
</evidence>
<feature type="region of interest" description="Disordered" evidence="1">
    <location>
        <begin position="938"/>
        <end position="961"/>
    </location>
</feature>
<dbReference type="PANTHER" id="PTHR13743:SF112">
    <property type="entry name" value="BEACH DOMAIN-CONTAINING PROTEIN"/>
    <property type="match status" value="1"/>
</dbReference>